<evidence type="ECO:0000313" key="1">
    <source>
        <dbReference type="EMBL" id="TDU83785.1"/>
    </source>
</evidence>
<comment type="caution">
    <text evidence="1">The sequence shown here is derived from an EMBL/GenBank/DDBJ whole genome shotgun (WGS) entry which is preliminary data.</text>
</comment>
<gene>
    <name evidence="1" type="ORF">EV138_6249</name>
</gene>
<dbReference type="Pfam" id="PF07617">
    <property type="entry name" value="DUF1579"/>
    <property type="match status" value="1"/>
</dbReference>
<organism evidence="1 2">
    <name type="scientific">Kribbella voronezhensis</name>
    <dbReference type="NCBI Taxonomy" id="2512212"/>
    <lineage>
        <taxon>Bacteria</taxon>
        <taxon>Bacillati</taxon>
        <taxon>Actinomycetota</taxon>
        <taxon>Actinomycetes</taxon>
        <taxon>Propionibacteriales</taxon>
        <taxon>Kribbellaceae</taxon>
        <taxon>Kribbella</taxon>
    </lineage>
</organism>
<proteinExistence type="predicted"/>
<dbReference type="InterPro" id="IPR011473">
    <property type="entry name" value="DUF1579"/>
</dbReference>
<accession>A0A4R7SXP3</accession>
<evidence type="ECO:0000313" key="2">
    <source>
        <dbReference type="Proteomes" id="UP000295151"/>
    </source>
</evidence>
<name>A0A4R7SXP3_9ACTN</name>
<dbReference type="OrthoDB" id="3824160at2"/>
<keyword evidence="2" id="KW-1185">Reference proteome</keyword>
<sequence>MTTISSTVPAPIKPGPEMKALARFHQDVSWDGVIQADGMGPGTPRMTATGTGLHHVIQDGRWIVGDYEQDQYLPDGTFVLRWQLHWVAGWDPAAQEYRATIADCYGHTDVLRGRIDGDLLTFQTLDEHAPVRIRLYWHLEGTDRIIWRNEISLNGGPFELVERYVCRPWDDRGLRVPSV</sequence>
<dbReference type="AlphaFoldDB" id="A0A4R7SXP3"/>
<dbReference type="Proteomes" id="UP000295151">
    <property type="component" value="Unassembled WGS sequence"/>
</dbReference>
<reference evidence="1 2" key="1">
    <citation type="submission" date="2019-03" db="EMBL/GenBank/DDBJ databases">
        <title>Genomic Encyclopedia of Type Strains, Phase III (KMG-III): the genomes of soil and plant-associated and newly described type strains.</title>
        <authorList>
            <person name="Whitman W."/>
        </authorList>
    </citation>
    <scope>NUCLEOTIDE SEQUENCE [LARGE SCALE GENOMIC DNA]</scope>
    <source>
        <strain evidence="1 2">VKM Ac-2575</strain>
    </source>
</reference>
<dbReference type="EMBL" id="SOCE01000002">
    <property type="protein sequence ID" value="TDU83785.1"/>
    <property type="molecule type" value="Genomic_DNA"/>
</dbReference>
<dbReference type="RefSeq" id="WP_133983283.1">
    <property type="nucleotide sequence ID" value="NZ_SOCE01000002.1"/>
</dbReference>
<protein>
    <submittedName>
        <fullName evidence="1">Uncharacterized protein DUF1579</fullName>
    </submittedName>
</protein>